<proteinExistence type="predicted"/>
<dbReference type="SUPFAM" id="SSF53098">
    <property type="entry name" value="Ribonuclease H-like"/>
    <property type="match status" value="1"/>
</dbReference>
<evidence type="ECO:0000313" key="3">
    <source>
        <dbReference type="Proteomes" id="UP001231189"/>
    </source>
</evidence>
<dbReference type="InterPro" id="IPR012337">
    <property type="entry name" value="RNaseH-like_sf"/>
</dbReference>
<accession>A0AAD8R8A3</accession>
<organism evidence="2 3">
    <name type="scientific">Lolium multiflorum</name>
    <name type="common">Italian ryegrass</name>
    <name type="synonym">Lolium perenne subsp. multiflorum</name>
    <dbReference type="NCBI Taxonomy" id="4521"/>
    <lineage>
        <taxon>Eukaryota</taxon>
        <taxon>Viridiplantae</taxon>
        <taxon>Streptophyta</taxon>
        <taxon>Embryophyta</taxon>
        <taxon>Tracheophyta</taxon>
        <taxon>Spermatophyta</taxon>
        <taxon>Magnoliopsida</taxon>
        <taxon>Liliopsida</taxon>
        <taxon>Poales</taxon>
        <taxon>Poaceae</taxon>
        <taxon>BOP clade</taxon>
        <taxon>Pooideae</taxon>
        <taxon>Poodae</taxon>
        <taxon>Poeae</taxon>
        <taxon>Poeae Chloroplast Group 2 (Poeae type)</taxon>
        <taxon>Loliodinae</taxon>
        <taxon>Loliinae</taxon>
        <taxon>Lolium</taxon>
    </lineage>
</organism>
<dbReference type="PANTHER" id="PTHR47074:SF11">
    <property type="entry name" value="REVERSE TRANSCRIPTASE-LIKE PROTEIN"/>
    <property type="match status" value="1"/>
</dbReference>
<evidence type="ECO:0000259" key="1">
    <source>
        <dbReference type="Pfam" id="PF13456"/>
    </source>
</evidence>
<dbReference type="InterPro" id="IPR052929">
    <property type="entry name" value="RNase_H-like_EbsB-rel"/>
</dbReference>
<dbReference type="EMBL" id="JAUUTY010000006">
    <property type="protein sequence ID" value="KAK1615866.1"/>
    <property type="molecule type" value="Genomic_DNA"/>
</dbReference>
<evidence type="ECO:0000313" key="2">
    <source>
        <dbReference type="EMBL" id="KAK1615866.1"/>
    </source>
</evidence>
<dbReference type="InterPro" id="IPR044730">
    <property type="entry name" value="RNase_H-like_dom_plant"/>
</dbReference>
<dbReference type="Pfam" id="PF13456">
    <property type="entry name" value="RVT_3"/>
    <property type="match status" value="1"/>
</dbReference>
<name>A0AAD8R8A3_LOLMU</name>
<dbReference type="GO" id="GO:0004523">
    <property type="term" value="F:RNA-DNA hybrid ribonuclease activity"/>
    <property type="evidence" value="ECO:0007669"/>
    <property type="project" value="InterPro"/>
</dbReference>
<dbReference type="InterPro" id="IPR036397">
    <property type="entry name" value="RNaseH_sf"/>
</dbReference>
<protein>
    <recommendedName>
        <fullName evidence="1">RNase H type-1 domain-containing protein</fullName>
    </recommendedName>
</protein>
<dbReference type="Proteomes" id="UP001231189">
    <property type="component" value="Unassembled WGS sequence"/>
</dbReference>
<sequence length="255" mass="27732">MGLDTVICDAARTDRSGSTVLENILTSKLVVPSLGTLPPHEIIATAGWFIWWSRREKKFGGNVPLAARTALSIKAMVANCIKAKTNRSGSVKHGWTKPPSGYVKLNTDAAVNLDLRHASTGCIIRDSSGQFLAACRVPIEGVIDVTTAEAQALRDGLRLVERIGCNNVYIEIDALDVVEAVKEPDLHRIVGMPFLDECRAIVAGFASTLLNHCPREANKAAHALAKSVEDNERIVWIDDPPLFLYPQLVDDVTIL</sequence>
<dbReference type="GO" id="GO:0003676">
    <property type="term" value="F:nucleic acid binding"/>
    <property type="evidence" value="ECO:0007669"/>
    <property type="project" value="InterPro"/>
</dbReference>
<gene>
    <name evidence="2" type="ORF">QYE76_021383</name>
</gene>
<dbReference type="CDD" id="cd06222">
    <property type="entry name" value="RNase_H_like"/>
    <property type="match status" value="1"/>
</dbReference>
<keyword evidence="3" id="KW-1185">Reference proteome</keyword>
<feature type="domain" description="RNase H type-1" evidence="1">
    <location>
        <begin position="106"/>
        <end position="227"/>
    </location>
</feature>
<dbReference type="InterPro" id="IPR002156">
    <property type="entry name" value="RNaseH_domain"/>
</dbReference>
<dbReference type="PANTHER" id="PTHR47074">
    <property type="entry name" value="BNAC02G40300D PROTEIN"/>
    <property type="match status" value="1"/>
</dbReference>
<reference evidence="2" key="1">
    <citation type="submission" date="2023-07" db="EMBL/GenBank/DDBJ databases">
        <title>A chromosome-level genome assembly of Lolium multiflorum.</title>
        <authorList>
            <person name="Chen Y."/>
            <person name="Copetti D."/>
            <person name="Kolliker R."/>
            <person name="Studer B."/>
        </authorList>
    </citation>
    <scope>NUCLEOTIDE SEQUENCE</scope>
    <source>
        <strain evidence="2">02402/16</strain>
        <tissue evidence="2">Leaf</tissue>
    </source>
</reference>
<comment type="caution">
    <text evidence="2">The sequence shown here is derived from an EMBL/GenBank/DDBJ whole genome shotgun (WGS) entry which is preliminary data.</text>
</comment>
<dbReference type="AlphaFoldDB" id="A0AAD8R8A3"/>
<dbReference type="Gene3D" id="3.30.420.10">
    <property type="entry name" value="Ribonuclease H-like superfamily/Ribonuclease H"/>
    <property type="match status" value="1"/>
</dbReference>